<sequence>MQAVTTRKGHRVMDRLKNGSNPCGQVTYLNQIRLNQTKINANKGAPSTMAMPVKIIVKLAITPSC</sequence>
<organism evidence="1 2">
    <name type="scientific">Shewanella algae</name>
    <dbReference type="NCBI Taxonomy" id="38313"/>
    <lineage>
        <taxon>Bacteria</taxon>
        <taxon>Pseudomonadati</taxon>
        <taxon>Pseudomonadota</taxon>
        <taxon>Gammaproteobacteria</taxon>
        <taxon>Alteromonadales</taxon>
        <taxon>Shewanellaceae</taxon>
        <taxon>Shewanella</taxon>
    </lineage>
</organism>
<reference evidence="1" key="1">
    <citation type="submission" date="2021-05" db="EMBL/GenBank/DDBJ databases">
        <title>Molecular characterization for Shewanella algae harboring chromosomal blaOXA-55-like strains isolated from clinical and environment sample.</title>
        <authorList>
            <person name="Ohama Y."/>
            <person name="Aoki K."/>
            <person name="Harada S."/>
            <person name="Moriya K."/>
            <person name="Ishii Y."/>
            <person name="Tateda K."/>
        </authorList>
    </citation>
    <scope>NUCLEOTIDE SEQUENCE</scope>
    <source>
        <strain evidence="1">TUM17379</strain>
    </source>
</reference>
<protein>
    <submittedName>
        <fullName evidence="1">Uncharacterized protein</fullName>
    </submittedName>
</protein>
<evidence type="ECO:0000313" key="1">
    <source>
        <dbReference type="EMBL" id="BCV46418.1"/>
    </source>
</evidence>
<name>A0AAD1KBJ0_9GAMM</name>
<accession>A0AAD1KBJ0</accession>
<dbReference type="EMBL" id="AP024613">
    <property type="protein sequence ID" value="BCV46418.1"/>
    <property type="molecule type" value="Genomic_DNA"/>
</dbReference>
<evidence type="ECO:0000313" key="2">
    <source>
        <dbReference type="Proteomes" id="UP000825078"/>
    </source>
</evidence>
<proteinExistence type="predicted"/>
<gene>
    <name evidence="1" type="ORF">TUM17379_34360</name>
</gene>
<dbReference type="AlphaFoldDB" id="A0AAD1KBJ0"/>
<dbReference type="Proteomes" id="UP000825078">
    <property type="component" value="Chromosome"/>
</dbReference>